<keyword evidence="2" id="KW-0472">Membrane</keyword>
<dbReference type="SUPFAM" id="SSF101898">
    <property type="entry name" value="NHL repeat"/>
    <property type="match status" value="1"/>
</dbReference>
<protein>
    <submittedName>
        <fullName evidence="4">Uncharacterized protein</fullName>
    </submittedName>
</protein>
<name>A0A4R2H6X8_9ACTN</name>
<dbReference type="EMBL" id="SLWN01000010">
    <property type="protein sequence ID" value="TCO22175.1"/>
    <property type="molecule type" value="Genomic_DNA"/>
</dbReference>
<dbReference type="Proteomes" id="UP000294508">
    <property type="component" value="Unassembled WGS sequence"/>
</dbReference>
<keyword evidence="5" id="KW-1185">Reference proteome</keyword>
<evidence type="ECO:0000256" key="3">
    <source>
        <dbReference type="SAM" id="SignalP"/>
    </source>
</evidence>
<feature type="region of interest" description="Disordered" evidence="1">
    <location>
        <begin position="318"/>
        <end position="342"/>
    </location>
</feature>
<comment type="caution">
    <text evidence="4">The sequence shown here is derived from an EMBL/GenBank/DDBJ whole genome shotgun (WGS) entry which is preliminary data.</text>
</comment>
<reference evidence="4 5" key="1">
    <citation type="journal article" date="2015" name="Stand. Genomic Sci.">
        <title>Genomic Encyclopedia of Bacterial and Archaeal Type Strains, Phase III: the genomes of soil and plant-associated and newly described type strains.</title>
        <authorList>
            <person name="Whitman W.B."/>
            <person name="Woyke T."/>
            <person name="Klenk H.P."/>
            <person name="Zhou Y."/>
            <person name="Lilburn T.G."/>
            <person name="Beck B.J."/>
            <person name="De Vos P."/>
            <person name="Vandamme P."/>
            <person name="Eisen J.A."/>
            <person name="Garrity G."/>
            <person name="Hugenholtz P."/>
            <person name="Kyrpides N.C."/>
        </authorList>
    </citation>
    <scope>NUCLEOTIDE SEQUENCE [LARGE SCALE GENOMIC DNA]</scope>
    <source>
        <strain evidence="4 5">VKM Ac-2572</strain>
    </source>
</reference>
<evidence type="ECO:0000256" key="1">
    <source>
        <dbReference type="SAM" id="MobiDB-lite"/>
    </source>
</evidence>
<feature type="signal peptide" evidence="3">
    <location>
        <begin position="1"/>
        <end position="26"/>
    </location>
</feature>
<sequence>MRLRAGLALVAAGFFSLAGTALPAGASASAPQSADASSAALSQASAGSASSRAGVQVPVADPSPAAKKLFTIRDDRVTESSGLAKSQKYDGIYWTVNDSGDSARVLGVDTTGKVKMVISFKAEVRDVEAVAVDRDGTIYIADIGDNKANRDMIEIYTIPEPEQLGDAENVSYHRYDFTYPDGAHDAETLLVEPGTNQLYIVTKSAKGGGIYAAPPAPSRAGTNELTKLAPAPAGLFTDGTFLPDGQRVVLRTTTGVSTVAWGEAPALVASAKVPAAQCTSVALCESVAVGQASDTVVIGSEGENSAVYQVPVPAKQAAATPPAASATPKPANGNESSTEPAKSHNLRWILIGAAAFAFIITIITFPPGRRERLDRMAENARLTGQSPRTPHRRTHS</sequence>
<dbReference type="AlphaFoldDB" id="A0A4R2H6X8"/>
<gene>
    <name evidence="4" type="ORF">EV652_110160</name>
</gene>
<feature type="chain" id="PRO_5020226951" evidence="3">
    <location>
        <begin position="27"/>
        <end position="396"/>
    </location>
</feature>
<organism evidence="4 5">
    <name type="scientific">Kribbella steppae</name>
    <dbReference type="NCBI Taxonomy" id="2512223"/>
    <lineage>
        <taxon>Bacteria</taxon>
        <taxon>Bacillati</taxon>
        <taxon>Actinomycetota</taxon>
        <taxon>Actinomycetes</taxon>
        <taxon>Propionibacteriales</taxon>
        <taxon>Kribbellaceae</taxon>
        <taxon>Kribbella</taxon>
    </lineage>
</organism>
<keyword evidence="2" id="KW-1133">Transmembrane helix</keyword>
<proteinExistence type="predicted"/>
<accession>A0A4R2H6X8</accession>
<evidence type="ECO:0000313" key="4">
    <source>
        <dbReference type="EMBL" id="TCO22175.1"/>
    </source>
</evidence>
<feature type="transmembrane region" description="Helical" evidence="2">
    <location>
        <begin position="346"/>
        <end position="366"/>
    </location>
</feature>
<evidence type="ECO:0000313" key="5">
    <source>
        <dbReference type="Proteomes" id="UP000294508"/>
    </source>
</evidence>
<keyword evidence="2" id="KW-0812">Transmembrane</keyword>
<dbReference type="OrthoDB" id="9801244at2"/>
<keyword evidence="3" id="KW-0732">Signal</keyword>
<evidence type="ECO:0000256" key="2">
    <source>
        <dbReference type="SAM" id="Phobius"/>
    </source>
</evidence>
<dbReference type="RefSeq" id="WP_132212475.1">
    <property type="nucleotide sequence ID" value="NZ_SLWN01000010.1"/>
</dbReference>
<feature type="compositionally biased region" description="Low complexity" evidence="1">
    <location>
        <begin position="318"/>
        <end position="331"/>
    </location>
</feature>